<dbReference type="PANTHER" id="PTHR33116">
    <property type="entry name" value="REVERSE TRANSCRIPTASE ZINC-BINDING DOMAIN-CONTAINING PROTEIN-RELATED-RELATED"/>
    <property type="match status" value="1"/>
</dbReference>
<dbReference type="CDD" id="cd01650">
    <property type="entry name" value="RT_nLTR_like"/>
    <property type="match status" value="1"/>
</dbReference>
<dbReference type="InterPro" id="IPR002156">
    <property type="entry name" value="RNaseH_domain"/>
</dbReference>
<dbReference type="InterPro" id="IPR036397">
    <property type="entry name" value="RNaseH_sf"/>
</dbReference>
<dbReference type="Pfam" id="PF14392">
    <property type="entry name" value="zf-CCHC_4"/>
    <property type="match status" value="1"/>
</dbReference>
<dbReference type="PROSITE" id="PS50878">
    <property type="entry name" value="RT_POL"/>
    <property type="match status" value="1"/>
</dbReference>
<dbReference type="Gene3D" id="3.30.420.10">
    <property type="entry name" value="Ribonuclease H-like superfamily/Ribonuclease H"/>
    <property type="match status" value="1"/>
</dbReference>
<evidence type="ECO:0000256" key="1">
    <source>
        <dbReference type="SAM" id="MobiDB-lite"/>
    </source>
</evidence>
<reference evidence="3" key="1">
    <citation type="submission" date="2018-02" db="EMBL/GenBank/DDBJ databases">
        <authorList>
            <person name="Cohen D.B."/>
            <person name="Kent A.D."/>
        </authorList>
    </citation>
    <scope>NUCLEOTIDE SEQUENCE</scope>
</reference>
<sequence>MEDIDGLWKRFSLKDQEDDKFDLSSMAQQDKPTLAAKFFTRRTINVEAVARTFKPLWQTKKSFSLQDVGDNMVLIEFEDQSDLGTCSSGGGEGWVSFQYERLPNFCYWCGIPTHGEKDCEVWLNTSEAEKEKEPEYGIWLRASQDRVLRRVQITVEGRSRSSGKPMGRKTEAAQPHQHPHGAAVMQPSPMEFDPTDMETAEYQGGINSVPDFTTQKSGTFEDQLREIDMALNFKSVISENTGTGGNIQINGADKWVGPNSPAILSKTVTAVTNEFRSPLKEVTNISVGLCQKPKVGTWKKLARAKGQGTSDTRRFTVAEKRACEDVIQVEEDDMRRTVQELANIVRVKAPSAVFLMETWSNEEYLEKSYSHSHIDAIIKEGTEEAWRFTGVYGAPETHKREETWALLRHLDSMFQLPWCCIGDFNEIVKMEEMKGRLARPERQMRGFRNALDDCGLVDLRYRGFPYTWEIAIPKYFHGRATQRQRRNHISRLSNGDGGWLETNEEIAGMMIDYYTNLFSTSHPSNLNEAVAEVPSVVTVEMNHHLIREFRAEEVEQCNKANGPFKSSRTRRLKLILPQVISDSQSAFVPGRLITDNVLIAFETLHHMHHNKVGREGAMALKLDMSKAYDRVEWRYLEQVMKRMGFHHKWIGLMTECISSVSYSILINGEPHGNIHPSRGLRQGDPLSPYLFLLCAEGLHSLIKKAESNGDMQGVSLCRGGPKITHLFFADDSLLFTKATTTACEKIQSILRQYKEASGQQVNRDKTTIFFSKATPLASQSAIKDLLNVPIIRQYERYLGLPSLIGRNRAESFTQIKERVWKKLKGWKEKLLSQAGREVLIKAVAQAIPAYSMSCFRLPIQLCRELEVMIRRFWWSNNPEQKKINWVSWKKLCDPKCMGGMGFRDFQKFNEALLAKQVWRLMDDSSSLFYRVFKAKFFPHCSILETDTKTRGSYAWQSIIKAREVLLKGGVWRVGDGRKIKIWKTRWLLEDHHRSIVTHGPQLLQDSIKNIPLSDRAPPDKFCWPGTANGLYTVKSGYHSLLHYEKQHLPGSSTKDTLQPIWNSVWSLQIPKKCQHFAWRASREALPTRVNLCRRRLPIDPTCENCRNSPEDVLHAVWTCPSIHLVWAQEDWTQGIRASPVMDFADLFSKVLATAYQQNSEVFIVISWLLWQRRNKKRLGQDVLDIDQVGNKARAYLTEFVSSFETPPPTELIPAVNIKWQPSRDFVFKVNYDGAVFQETNEAGIGVIVRNQAGQGDGYVSPEEFEGDSKTVVAALNVSHPSAAPYGHLIADAQSLARALTSFCFSHVKRQGNALAHALARMAKTIDDIEVWMEDVPPPTKRLYLSEISS</sequence>
<dbReference type="InterPro" id="IPR044730">
    <property type="entry name" value="RNase_H-like_dom_plant"/>
</dbReference>
<evidence type="ECO:0000313" key="3">
    <source>
        <dbReference type="EMBL" id="SPC77316.1"/>
    </source>
</evidence>
<dbReference type="Gene3D" id="3.60.10.10">
    <property type="entry name" value="Endonuclease/exonuclease/phosphatase"/>
    <property type="match status" value="1"/>
</dbReference>
<feature type="compositionally biased region" description="Low complexity" evidence="1">
    <location>
        <begin position="172"/>
        <end position="183"/>
    </location>
</feature>
<dbReference type="InterPro" id="IPR000477">
    <property type="entry name" value="RT_dom"/>
</dbReference>
<dbReference type="Pfam" id="PF13456">
    <property type="entry name" value="RVT_3"/>
    <property type="match status" value="1"/>
</dbReference>
<dbReference type="CDD" id="cd06222">
    <property type="entry name" value="RNase_H_like"/>
    <property type="match status" value="1"/>
</dbReference>
<evidence type="ECO:0000259" key="2">
    <source>
        <dbReference type="PROSITE" id="PS50878"/>
    </source>
</evidence>
<dbReference type="PANTHER" id="PTHR33116:SF86">
    <property type="entry name" value="REVERSE TRANSCRIPTASE DOMAIN-CONTAINING PROTEIN"/>
    <property type="match status" value="1"/>
</dbReference>
<dbReference type="Pfam" id="PF13966">
    <property type="entry name" value="zf-RVT"/>
    <property type="match status" value="1"/>
</dbReference>
<dbReference type="EMBL" id="OIVN01000266">
    <property type="protein sequence ID" value="SPC77316.1"/>
    <property type="molecule type" value="Genomic_DNA"/>
</dbReference>
<dbReference type="InterPro" id="IPR026960">
    <property type="entry name" value="RVT-Znf"/>
</dbReference>
<gene>
    <name evidence="3" type="ORF">FSB_LOCUS5198</name>
</gene>
<dbReference type="GO" id="GO:0004523">
    <property type="term" value="F:RNA-DNA hybrid ribonuclease activity"/>
    <property type="evidence" value="ECO:0007669"/>
    <property type="project" value="InterPro"/>
</dbReference>
<protein>
    <recommendedName>
        <fullName evidence="2">Reverse transcriptase domain-containing protein</fullName>
    </recommendedName>
</protein>
<dbReference type="InterPro" id="IPR036691">
    <property type="entry name" value="Endo/exonu/phosph_ase_sf"/>
</dbReference>
<feature type="domain" description="Reverse transcriptase" evidence="2">
    <location>
        <begin position="557"/>
        <end position="802"/>
    </location>
</feature>
<dbReference type="InterPro" id="IPR012337">
    <property type="entry name" value="RNaseH-like_sf"/>
</dbReference>
<dbReference type="Pfam" id="PF00078">
    <property type="entry name" value="RVT_1"/>
    <property type="match status" value="1"/>
</dbReference>
<dbReference type="InterPro" id="IPR025836">
    <property type="entry name" value="Zn_knuckle_CX2CX4HX4C"/>
</dbReference>
<name>A0A2N9EEC8_FAGSY</name>
<proteinExistence type="predicted"/>
<dbReference type="GO" id="GO:0003676">
    <property type="term" value="F:nucleic acid binding"/>
    <property type="evidence" value="ECO:0007669"/>
    <property type="project" value="InterPro"/>
</dbReference>
<organism evidence="3">
    <name type="scientific">Fagus sylvatica</name>
    <name type="common">Beechnut</name>
    <dbReference type="NCBI Taxonomy" id="28930"/>
    <lineage>
        <taxon>Eukaryota</taxon>
        <taxon>Viridiplantae</taxon>
        <taxon>Streptophyta</taxon>
        <taxon>Embryophyta</taxon>
        <taxon>Tracheophyta</taxon>
        <taxon>Spermatophyta</taxon>
        <taxon>Magnoliopsida</taxon>
        <taxon>eudicotyledons</taxon>
        <taxon>Gunneridae</taxon>
        <taxon>Pentapetalae</taxon>
        <taxon>rosids</taxon>
        <taxon>fabids</taxon>
        <taxon>Fagales</taxon>
        <taxon>Fagaceae</taxon>
        <taxon>Fagus</taxon>
    </lineage>
</organism>
<accession>A0A2N9EEC8</accession>
<dbReference type="SUPFAM" id="SSF56219">
    <property type="entry name" value="DNase I-like"/>
    <property type="match status" value="1"/>
</dbReference>
<dbReference type="SUPFAM" id="SSF53098">
    <property type="entry name" value="Ribonuclease H-like"/>
    <property type="match status" value="1"/>
</dbReference>
<feature type="region of interest" description="Disordered" evidence="1">
    <location>
        <begin position="155"/>
        <end position="188"/>
    </location>
</feature>